<keyword evidence="4" id="KW-0862">Zinc</keyword>
<feature type="domain" description="Extradiol ring-cleavage dioxygenase class III enzyme subunit B" evidence="6">
    <location>
        <begin position="32"/>
        <end position="232"/>
    </location>
</feature>
<dbReference type="RefSeq" id="WP_160737962.1">
    <property type="nucleotide sequence ID" value="NZ_WTYQ01000001.1"/>
</dbReference>
<dbReference type="CDD" id="cd07363">
    <property type="entry name" value="45_DOPA_Dioxygenase"/>
    <property type="match status" value="1"/>
</dbReference>
<evidence type="ECO:0000256" key="5">
    <source>
        <dbReference type="ARBA" id="ARBA00023002"/>
    </source>
</evidence>
<dbReference type="PANTHER" id="PTHR30096:SF0">
    <property type="entry name" value="4,5-DOPA DIOXYGENASE EXTRADIOL-LIKE PROTEIN"/>
    <property type="match status" value="1"/>
</dbReference>
<dbReference type="InterPro" id="IPR014436">
    <property type="entry name" value="Extradiol_dOase_DODA"/>
</dbReference>
<proteinExistence type="inferred from homology"/>
<comment type="cofactor">
    <cofactor evidence="1">
        <name>Zn(2+)</name>
        <dbReference type="ChEBI" id="CHEBI:29105"/>
    </cofactor>
</comment>
<comment type="caution">
    <text evidence="7">The sequence shown here is derived from an EMBL/GenBank/DDBJ whole genome shotgun (WGS) entry which is preliminary data.</text>
</comment>
<accession>A0A845A672</accession>
<dbReference type="GO" id="GO:0050297">
    <property type="term" value="F:stizolobate synthase activity"/>
    <property type="evidence" value="ECO:0007669"/>
    <property type="project" value="UniProtKB-EC"/>
</dbReference>
<dbReference type="SUPFAM" id="SSF53213">
    <property type="entry name" value="LigB-like"/>
    <property type="match status" value="1"/>
</dbReference>
<keyword evidence="7" id="KW-0223">Dioxygenase</keyword>
<evidence type="ECO:0000256" key="2">
    <source>
        <dbReference type="ARBA" id="ARBA00007581"/>
    </source>
</evidence>
<name>A0A845A672_9SPHN</name>
<dbReference type="Gene3D" id="3.40.830.10">
    <property type="entry name" value="LigB-like"/>
    <property type="match status" value="1"/>
</dbReference>
<evidence type="ECO:0000313" key="8">
    <source>
        <dbReference type="Proteomes" id="UP000460561"/>
    </source>
</evidence>
<dbReference type="InterPro" id="IPR004183">
    <property type="entry name" value="Xdiol_dOase_suB"/>
</dbReference>
<organism evidence="7 8">
    <name type="scientific">Altericroceibacterium indicum</name>
    <dbReference type="NCBI Taxonomy" id="374177"/>
    <lineage>
        <taxon>Bacteria</taxon>
        <taxon>Pseudomonadati</taxon>
        <taxon>Pseudomonadota</taxon>
        <taxon>Alphaproteobacteria</taxon>
        <taxon>Sphingomonadales</taxon>
        <taxon>Erythrobacteraceae</taxon>
        <taxon>Altericroceibacterium</taxon>
    </lineage>
</organism>
<keyword evidence="8" id="KW-1185">Reference proteome</keyword>
<dbReference type="EC" id="1.13.11.29" evidence="7"/>
<dbReference type="EMBL" id="WTYQ01000001">
    <property type="protein sequence ID" value="MXP24763.1"/>
    <property type="molecule type" value="Genomic_DNA"/>
</dbReference>
<dbReference type="GO" id="GO:0008198">
    <property type="term" value="F:ferrous iron binding"/>
    <property type="evidence" value="ECO:0007669"/>
    <property type="project" value="InterPro"/>
</dbReference>
<dbReference type="OrthoDB" id="9790889at2"/>
<keyword evidence="3" id="KW-0479">Metal-binding</keyword>
<dbReference type="PANTHER" id="PTHR30096">
    <property type="entry name" value="4,5-DOPA DIOXYGENASE EXTRADIOL-LIKE PROTEIN"/>
    <property type="match status" value="1"/>
</dbReference>
<reference evidence="7 8" key="1">
    <citation type="submission" date="2019-12" db="EMBL/GenBank/DDBJ databases">
        <title>Genomic-based taxomic classification of the family Erythrobacteraceae.</title>
        <authorList>
            <person name="Xu L."/>
        </authorList>
    </citation>
    <scope>NUCLEOTIDE SEQUENCE [LARGE SCALE GENOMIC DNA]</scope>
    <source>
        <strain evidence="7 8">DSM 18604</strain>
    </source>
</reference>
<keyword evidence="5 7" id="KW-0560">Oxidoreductase</keyword>
<gene>
    <name evidence="7" type="primary">ygiD</name>
    <name evidence="7" type="ORF">GRI39_01715</name>
</gene>
<evidence type="ECO:0000256" key="4">
    <source>
        <dbReference type="ARBA" id="ARBA00022833"/>
    </source>
</evidence>
<sequence>MTRMPALFIGHGSPTNTFDNISYTRCWRALGKALPRPKAILAISAHWYFGTSAVTAMEHPRTIHDFYGFPERLSTFQYPAPGAPDLARRVVELAAPFWAGADQDQWGLDHGTWSVLAHMYPEADVPVAQLSLNGVKPLEYHVELGAKLAALRDEGVLILATGNVVHNLSLMNRRMANHGEDWAKRFEQATIDQAAKDPGQMLKLLDHPDFDIAVPTPDHFIPLLYIAGLAAAENEPLDCLIDGCMYGAISMTTFGLGTDPALAQILEQAAQAGSLEEAMELAC</sequence>
<dbReference type="NCBIfam" id="NF007914">
    <property type="entry name" value="PRK10628.1"/>
    <property type="match status" value="1"/>
</dbReference>
<dbReference type="Proteomes" id="UP000460561">
    <property type="component" value="Unassembled WGS sequence"/>
</dbReference>
<protein>
    <submittedName>
        <fullName evidence="7">4,5-DOPA dioxygenase extradiol</fullName>
        <ecNumber evidence="7">1.13.11.29</ecNumber>
    </submittedName>
</protein>
<dbReference type="GO" id="GO:0008270">
    <property type="term" value="F:zinc ion binding"/>
    <property type="evidence" value="ECO:0007669"/>
    <property type="project" value="InterPro"/>
</dbReference>
<dbReference type="PIRSF" id="PIRSF006157">
    <property type="entry name" value="Doxgns_DODA"/>
    <property type="match status" value="1"/>
</dbReference>
<dbReference type="AlphaFoldDB" id="A0A845A672"/>
<dbReference type="Pfam" id="PF02900">
    <property type="entry name" value="LigB"/>
    <property type="match status" value="1"/>
</dbReference>
<evidence type="ECO:0000256" key="3">
    <source>
        <dbReference type="ARBA" id="ARBA00022723"/>
    </source>
</evidence>
<evidence type="ECO:0000313" key="7">
    <source>
        <dbReference type="EMBL" id="MXP24763.1"/>
    </source>
</evidence>
<evidence type="ECO:0000256" key="1">
    <source>
        <dbReference type="ARBA" id="ARBA00001947"/>
    </source>
</evidence>
<comment type="similarity">
    <text evidence="2">Belongs to the DODA-type extradiol aromatic ring-opening dioxygenase family.</text>
</comment>
<evidence type="ECO:0000259" key="6">
    <source>
        <dbReference type="Pfam" id="PF02900"/>
    </source>
</evidence>